<dbReference type="GO" id="GO:0008270">
    <property type="term" value="F:zinc ion binding"/>
    <property type="evidence" value="ECO:0007669"/>
    <property type="project" value="UniProtKB-KW"/>
</dbReference>
<feature type="compositionally biased region" description="Basic and acidic residues" evidence="2">
    <location>
        <begin position="277"/>
        <end position="287"/>
    </location>
</feature>
<dbReference type="KEGG" id="caua:113101986"/>
<evidence type="ECO:0000313" key="4">
    <source>
        <dbReference type="Proteomes" id="UP000515129"/>
    </source>
</evidence>
<accession>A0A6P6PL69</accession>
<dbReference type="Proteomes" id="UP000515129">
    <property type="component" value="Unplaced"/>
</dbReference>
<dbReference type="Gene3D" id="4.10.60.10">
    <property type="entry name" value="Zinc finger, CCHC-type"/>
    <property type="match status" value="1"/>
</dbReference>
<gene>
    <name evidence="5" type="primary">LOC113101986</name>
</gene>
<feature type="compositionally biased region" description="Basic and acidic residues" evidence="2">
    <location>
        <begin position="305"/>
        <end position="325"/>
    </location>
</feature>
<dbReference type="RefSeq" id="XP_026121502.1">
    <property type="nucleotide sequence ID" value="XM_026265717.1"/>
</dbReference>
<dbReference type="Pfam" id="PF00098">
    <property type="entry name" value="zf-CCHC"/>
    <property type="match status" value="1"/>
</dbReference>
<dbReference type="AlphaFoldDB" id="A0A6P6PL69"/>
<protein>
    <submittedName>
        <fullName evidence="5">Uncharacterized protein LOC113101986 isoform X1</fullName>
    </submittedName>
</protein>
<dbReference type="GO" id="GO:0003676">
    <property type="term" value="F:nucleic acid binding"/>
    <property type="evidence" value="ECO:0007669"/>
    <property type="project" value="InterPro"/>
</dbReference>
<reference evidence="5" key="1">
    <citation type="submission" date="2025-08" db="UniProtKB">
        <authorList>
            <consortium name="RefSeq"/>
        </authorList>
    </citation>
    <scope>IDENTIFICATION</scope>
    <source>
        <strain evidence="5">Wakin</strain>
        <tissue evidence="5">Muscle</tissue>
    </source>
</reference>
<keyword evidence="1" id="KW-0862">Zinc</keyword>
<evidence type="ECO:0000256" key="2">
    <source>
        <dbReference type="SAM" id="MobiDB-lite"/>
    </source>
</evidence>
<evidence type="ECO:0000259" key="3">
    <source>
        <dbReference type="PROSITE" id="PS50158"/>
    </source>
</evidence>
<sequence>MLQMHSMAADKETELTMMRKSSNGRNEEEEQRRGEVKQAEIQKQQDSSKVTGHLWEEGEENSRAVQGKSKGKYNKELTVEVEVEGTEKISMMDLLKGVKKECGEVIGCRVRGERVYELTMKDEEAKRKLMDGVRVKGVMVHARDIMNNDMVVSFINLPVYLEDEKILAKLQEWGVRPLSPIKRRVWPGTDIVDGTRFLKVRFTEQVCSLPYSTKFETLRGTEYFRVIHDRQIRVCRLCIKPGHIIRECPELKCFKCNGGGHYARDCEEWMGLERERVDGKKKGERRSSVLTEEQEEETTDVVSGGEKDGAEDSERRSKMEWRDTAESFSEADEEEEEEEEMEQSEVIEEEEETDESNVKERGKEEAKKNTAQKLIESRGGEKGDSEKKDGLKTKIIRLSSKRKSEMDGEQVEQIKEPRAACCRCTAWLQIKKQN</sequence>
<feature type="domain" description="CCHC-type" evidence="3">
    <location>
        <begin position="252"/>
        <end position="268"/>
    </location>
</feature>
<feature type="domain" description="CCHC-type" evidence="3">
    <location>
        <begin position="235"/>
        <end position="250"/>
    </location>
</feature>
<evidence type="ECO:0000313" key="5">
    <source>
        <dbReference type="RefSeq" id="XP_026121502.1"/>
    </source>
</evidence>
<dbReference type="PROSITE" id="PS50158">
    <property type="entry name" value="ZF_CCHC"/>
    <property type="match status" value="2"/>
</dbReference>
<keyword evidence="4" id="KW-1185">Reference proteome</keyword>
<feature type="region of interest" description="Disordered" evidence="2">
    <location>
        <begin position="277"/>
        <end position="415"/>
    </location>
</feature>
<keyword evidence="1" id="KW-0479">Metal-binding</keyword>
<proteinExistence type="predicted"/>
<feature type="compositionally biased region" description="Acidic residues" evidence="2">
    <location>
        <begin position="329"/>
        <end position="355"/>
    </location>
</feature>
<dbReference type="GeneID" id="113101986"/>
<feature type="compositionally biased region" description="Basic and acidic residues" evidence="2">
    <location>
        <begin position="356"/>
        <end position="368"/>
    </location>
</feature>
<feature type="compositionally biased region" description="Polar residues" evidence="2">
    <location>
        <begin position="41"/>
        <end position="50"/>
    </location>
</feature>
<dbReference type="InterPro" id="IPR001878">
    <property type="entry name" value="Znf_CCHC"/>
</dbReference>
<dbReference type="OrthoDB" id="8912020at2759"/>
<feature type="region of interest" description="Disordered" evidence="2">
    <location>
        <begin position="1"/>
        <end position="68"/>
    </location>
</feature>
<dbReference type="SMART" id="SM00343">
    <property type="entry name" value="ZnF_C2HC"/>
    <property type="match status" value="2"/>
</dbReference>
<evidence type="ECO:0000256" key="1">
    <source>
        <dbReference type="PROSITE-ProRule" id="PRU00047"/>
    </source>
</evidence>
<feature type="compositionally biased region" description="Basic and acidic residues" evidence="2">
    <location>
        <begin position="375"/>
        <end position="392"/>
    </location>
</feature>
<dbReference type="InterPro" id="IPR036875">
    <property type="entry name" value="Znf_CCHC_sf"/>
</dbReference>
<keyword evidence="1" id="KW-0863">Zinc-finger</keyword>
<organism evidence="4 5">
    <name type="scientific">Carassius auratus</name>
    <name type="common">Goldfish</name>
    <dbReference type="NCBI Taxonomy" id="7957"/>
    <lineage>
        <taxon>Eukaryota</taxon>
        <taxon>Metazoa</taxon>
        <taxon>Chordata</taxon>
        <taxon>Craniata</taxon>
        <taxon>Vertebrata</taxon>
        <taxon>Euteleostomi</taxon>
        <taxon>Actinopterygii</taxon>
        <taxon>Neopterygii</taxon>
        <taxon>Teleostei</taxon>
        <taxon>Ostariophysi</taxon>
        <taxon>Cypriniformes</taxon>
        <taxon>Cyprinidae</taxon>
        <taxon>Cyprininae</taxon>
        <taxon>Carassius</taxon>
    </lineage>
</organism>
<name>A0A6P6PL69_CARAU</name>
<feature type="compositionally biased region" description="Basic and acidic residues" evidence="2">
    <location>
        <begin position="402"/>
        <end position="415"/>
    </location>
</feature>
<dbReference type="SUPFAM" id="SSF57756">
    <property type="entry name" value="Retrovirus zinc finger-like domains"/>
    <property type="match status" value="1"/>
</dbReference>
<feature type="compositionally biased region" description="Basic and acidic residues" evidence="2">
    <location>
        <begin position="30"/>
        <end position="40"/>
    </location>
</feature>